<feature type="binding site" description="covalent" evidence="8">
    <location>
        <position position="55"/>
    </location>
    <ligand>
        <name>heme c</name>
        <dbReference type="ChEBI" id="CHEBI:61717"/>
    </ligand>
</feature>
<dbReference type="PANTHER" id="PTHR10266">
    <property type="entry name" value="CYTOCHROME C1"/>
    <property type="match status" value="1"/>
</dbReference>
<dbReference type="InterPro" id="IPR002326">
    <property type="entry name" value="Cyt_c1"/>
</dbReference>
<keyword evidence="10" id="KW-0732">Signal</keyword>
<feature type="signal peptide" evidence="10">
    <location>
        <begin position="1"/>
        <end position="20"/>
    </location>
</feature>
<dbReference type="Gene3D" id="1.10.760.10">
    <property type="entry name" value="Cytochrome c-like domain"/>
    <property type="match status" value="1"/>
</dbReference>
<dbReference type="Proteomes" id="UP001205843">
    <property type="component" value="Unassembled WGS sequence"/>
</dbReference>
<organism evidence="11 12">
    <name type="scientific">Natronocella acetinitrilica</name>
    <dbReference type="NCBI Taxonomy" id="414046"/>
    <lineage>
        <taxon>Bacteria</taxon>
        <taxon>Pseudomonadati</taxon>
        <taxon>Pseudomonadota</taxon>
        <taxon>Gammaproteobacteria</taxon>
        <taxon>Chromatiales</taxon>
        <taxon>Ectothiorhodospiraceae</taxon>
        <taxon>Natronocella</taxon>
    </lineage>
</organism>
<accession>A0AAE3G4U5</accession>
<dbReference type="GO" id="GO:0046872">
    <property type="term" value="F:metal ion binding"/>
    <property type="evidence" value="ECO:0007669"/>
    <property type="project" value="UniProtKB-KW"/>
</dbReference>
<gene>
    <name evidence="11" type="ORF">J2T57_000971</name>
</gene>
<evidence type="ECO:0000256" key="10">
    <source>
        <dbReference type="SAM" id="SignalP"/>
    </source>
</evidence>
<evidence type="ECO:0000256" key="7">
    <source>
        <dbReference type="ARBA" id="ARBA00023136"/>
    </source>
</evidence>
<keyword evidence="7 9" id="KW-0472">Membrane</keyword>
<feature type="chain" id="PRO_5042230867" evidence="10">
    <location>
        <begin position="21"/>
        <end position="245"/>
    </location>
</feature>
<sequence>MRRLILCMMLAIVPAGAINAAGPSGSYMSADVDPFDTESLQRGARHFVNYCMACHEAHMMRYNRIGRDLGISDEMLQEYLIFTPDTEVHDTMRNAMSSEDAEDWFGAAAPDLTLYARAQGADRLYTFLNSFYRDDNQPWGVNNLVVSGVSMPHVLQSLQGLPEPVYEERNGSMVVAGLELPSSAAGILSAAEYRAMTRDLTNFLDYVAEPVKAERQRLGFRVIIFLLIFFGVAYLLKREYWKDVH</sequence>
<dbReference type="GO" id="GO:0009055">
    <property type="term" value="F:electron transfer activity"/>
    <property type="evidence" value="ECO:0007669"/>
    <property type="project" value="InterPro"/>
</dbReference>
<name>A0AAE3G4U5_9GAMM</name>
<dbReference type="Pfam" id="PF02167">
    <property type="entry name" value="Cytochrom_C1"/>
    <property type="match status" value="2"/>
</dbReference>
<keyword evidence="5 9" id="KW-1133">Transmembrane helix</keyword>
<evidence type="ECO:0000313" key="12">
    <source>
        <dbReference type="Proteomes" id="UP001205843"/>
    </source>
</evidence>
<evidence type="ECO:0000256" key="8">
    <source>
        <dbReference type="PIRSR" id="PIRSR602326-1"/>
    </source>
</evidence>
<feature type="binding site" description="covalent" evidence="8">
    <location>
        <position position="54"/>
    </location>
    <ligand>
        <name>heme c</name>
        <dbReference type="ChEBI" id="CHEBI:61717"/>
    </ligand>
</feature>
<protein>
    <submittedName>
        <fullName evidence="11">Ubiquinol-cytochrome c reductase cytochrome c1 subunit</fullName>
    </submittedName>
</protein>
<dbReference type="PRINTS" id="PR00603">
    <property type="entry name" value="CYTOCHROMEC1"/>
</dbReference>
<dbReference type="Gene3D" id="1.20.5.100">
    <property type="entry name" value="Cytochrome c1, transmembrane anchor, C-terminal"/>
    <property type="match status" value="1"/>
</dbReference>
<evidence type="ECO:0000256" key="2">
    <source>
        <dbReference type="ARBA" id="ARBA00022617"/>
    </source>
</evidence>
<keyword evidence="12" id="KW-1185">Reference proteome</keyword>
<dbReference type="GO" id="GO:0016020">
    <property type="term" value="C:membrane"/>
    <property type="evidence" value="ECO:0007669"/>
    <property type="project" value="UniProtKB-SubCell"/>
</dbReference>
<comment type="caution">
    <text evidence="11">The sequence shown here is derived from an EMBL/GenBank/DDBJ whole genome shotgun (WGS) entry which is preliminary data.</text>
</comment>
<evidence type="ECO:0000256" key="5">
    <source>
        <dbReference type="ARBA" id="ARBA00022989"/>
    </source>
</evidence>
<keyword evidence="3 9" id="KW-0812">Transmembrane</keyword>
<keyword evidence="4 8" id="KW-0479">Metal-binding</keyword>
<feature type="binding site" description="covalent" evidence="8">
    <location>
        <position position="51"/>
    </location>
    <ligand>
        <name>heme c</name>
        <dbReference type="ChEBI" id="CHEBI:61717"/>
    </ligand>
</feature>
<dbReference type="InterPro" id="IPR036909">
    <property type="entry name" value="Cyt_c-like_dom_sf"/>
</dbReference>
<dbReference type="SUPFAM" id="SSF46626">
    <property type="entry name" value="Cytochrome c"/>
    <property type="match status" value="1"/>
</dbReference>
<comment type="subcellular location">
    <subcellularLocation>
        <location evidence="1">Membrane</location>
    </subcellularLocation>
</comment>
<dbReference type="EMBL" id="JALJXV010000002">
    <property type="protein sequence ID" value="MCP1673872.1"/>
    <property type="molecule type" value="Genomic_DNA"/>
</dbReference>
<keyword evidence="6 8" id="KW-0408">Iron</keyword>
<evidence type="ECO:0000256" key="3">
    <source>
        <dbReference type="ARBA" id="ARBA00022692"/>
    </source>
</evidence>
<reference evidence="11" key="1">
    <citation type="submission" date="2022-03" db="EMBL/GenBank/DDBJ databases">
        <title>Genomic Encyclopedia of Type Strains, Phase III (KMG-III): the genomes of soil and plant-associated and newly described type strains.</title>
        <authorList>
            <person name="Whitman W."/>
        </authorList>
    </citation>
    <scope>NUCLEOTIDE SEQUENCE</scope>
    <source>
        <strain evidence="11">ANL 6-2</strain>
    </source>
</reference>
<keyword evidence="2 8" id="KW-0349">Heme</keyword>
<dbReference type="PANTHER" id="PTHR10266:SF3">
    <property type="entry name" value="CYTOCHROME C1, HEME PROTEIN, MITOCHONDRIAL"/>
    <property type="match status" value="1"/>
</dbReference>
<evidence type="ECO:0000256" key="4">
    <source>
        <dbReference type="ARBA" id="ARBA00022723"/>
    </source>
</evidence>
<dbReference type="AlphaFoldDB" id="A0AAE3G4U5"/>
<dbReference type="RefSeq" id="WP_253475094.1">
    <property type="nucleotide sequence ID" value="NZ_JALJXV010000002.1"/>
</dbReference>
<comment type="cofactor">
    <cofactor evidence="8">
        <name>heme c</name>
        <dbReference type="ChEBI" id="CHEBI:61717"/>
    </cofactor>
    <text evidence="8">Binds 1 heme c group covalently per subunit.</text>
</comment>
<dbReference type="GO" id="GO:0020037">
    <property type="term" value="F:heme binding"/>
    <property type="evidence" value="ECO:0007669"/>
    <property type="project" value="InterPro"/>
</dbReference>
<evidence type="ECO:0000256" key="6">
    <source>
        <dbReference type="ARBA" id="ARBA00023004"/>
    </source>
</evidence>
<evidence type="ECO:0000256" key="1">
    <source>
        <dbReference type="ARBA" id="ARBA00004370"/>
    </source>
</evidence>
<proteinExistence type="predicted"/>
<feature type="transmembrane region" description="Helical" evidence="9">
    <location>
        <begin position="218"/>
        <end position="236"/>
    </location>
</feature>
<evidence type="ECO:0000313" key="11">
    <source>
        <dbReference type="EMBL" id="MCP1673872.1"/>
    </source>
</evidence>
<evidence type="ECO:0000256" key="9">
    <source>
        <dbReference type="SAM" id="Phobius"/>
    </source>
</evidence>